<evidence type="ECO:0000256" key="2">
    <source>
        <dbReference type="ARBA" id="ARBA00009477"/>
    </source>
</evidence>
<dbReference type="Pfam" id="PF25967">
    <property type="entry name" value="RND-MFP_C"/>
    <property type="match status" value="1"/>
</dbReference>
<dbReference type="Pfam" id="PF25876">
    <property type="entry name" value="HH_MFP_RND"/>
    <property type="match status" value="1"/>
</dbReference>
<gene>
    <name evidence="8" type="ORF">CWS72_03750</name>
</gene>
<evidence type="ECO:0000259" key="4">
    <source>
        <dbReference type="Pfam" id="PF25876"/>
    </source>
</evidence>
<organism evidence="8 9">
    <name type="scientific">Telmatospirillum siberiense</name>
    <dbReference type="NCBI Taxonomy" id="382514"/>
    <lineage>
        <taxon>Bacteria</taxon>
        <taxon>Pseudomonadati</taxon>
        <taxon>Pseudomonadota</taxon>
        <taxon>Alphaproteobacteria</taxon>
        <taxon>Rhodospirillales</taxon>
        <taxon>Rhodospirillaceae</taxon>
        <taxon>Telmatospirillum</taxon>
    </lineage>
</organism>
<dbReference type="PANTHER" id="PTHR30158:SF3">
    <property type="entry name" value="MULTIDRUG EFFLUX PUMP SUBUNIT ACRA-RELATED"/>
    <property type="match status" value="1"/>
</dbReference>
<feature type="region of interest" description="Disordered" evidence="3">
    <location>
        <begin position="1"/>
        <end position="20"/>
    </location>
</feature>
<evidence type="ECO:0000313" key="8">
    <source>
        <dbReference type="EMBL" id="PKU25699.1"/>
    </source>
</evidence>
<dbReference type="Gene3D" id="2.40.30.170">
    <property type="match status" value="1"/>
</dbReference>
<dbReference type="NCBIfam" id="TIGR01730">
    <property type="entry name" value="RND_mfp"/>
    <property type="match status" value="1"/>
</dbReference>
<feature type="domain" description="Multidrug resistance protein MdtA-like barrel-sandwich hybrid" evidence="5">
    <location>
        <begin position="44"/>
        <end position="187"/>
    </location>
</feature>
<feature type="compositionally biased region" description="Low complexity" evidence="3">
    <location>
        <begin position="359"/>
        <end position="374"/>
    </location>
</feature>
<reference evidence="9" key="1">
    <citation type="submission" date="2017-12" db="EMBL/GenBank/DDBJ databases">
        <title>Draft genome sequence of Telmatospirillum siberiense 26-4b1T, an acidotolerant peatland alphaproteobacterium potentially involved in sulfur cycling.</title>
        <authorList>
            <person name="Hausmann B."/>
            <person name="Pjevac P."/>
            <person name="Schreck K."/>
            <person name="Herbold C.W."/>
            <person name="Daims H."/>
            <person name="Wagner M."/>
            <person name="Pester M."/>
            <person name="Loy A."/>
        </authorList>
    </citation>
    <scope>NUCLEOTIDE SEQUENCE [LARGE SCALE GENOMIC DNA]</scope>
    <source>
        <strain evidence="9">26-4b1</strain>
    </source>
</reference>
<proteinExistence type="inferred from homology"/>
<evidence type="ECO:0000256" key="1">
    <source>
        <dbReference type="ARBA" id="ARBA00004196"/>
    </source>
</evidence>
<dbReference type="InterPro" id="IPR058624">
    <property type="entry name" value="MdtA-like_HH"/>
</dbReference>
<protein>
    <submittedName>
        <fullName evidence="8">Efflux transporter periplasmic adaptor subunit</fullName>
    </submittedName>
</protein>
<dbReference type="Gene3D" id="1.10.287.470">
    <property type="entry name" value="Helix hairpin bin"/>
    <property type="match status" value="1"/>
</dbReference>
<comment type="subcellular location">
    <subcellularLocation>
        <location evidence="1">Cell envelope</location>
    </subcellularLocation>
</comment>
<dbReference type="Gene3D" id="2.40.50.100">
    <property type="match status" value="1"/>
</dbReference>
<name>A0A2N3PZ94_9PROT</name>
<feature type="domain" description="Multidrug resistance protein MdtA-like C-terminal permuted SH3" evidence="7">
    <location>
        <begin position="285"/>
        <end position="347"/>
    </location>
</feature>
<dbReference type="InterPro" id="IPR006143">
    <property type="entry name" value="RND_pump_MFP"/>
</dbReference>
<dbReference type="PANTHER" id="PTHR30158">
    <property type="entry name" value="ACRA/E-RELATED COMPONENT OF DRUG EFFLUX TRANSPORTER"/>
    <property type="match status" value="1"/>
</dbReference>
<dbReference type="Gene3D" id="2.40.420.20">
    <property type="match status" value="1"/>
</dbReference>
<feature type="region of interest" description="Disordered" evidence="3">
    <location>
        <begin position="353"/>
        <end position="374"/>
    </location>
</feature>
<dbReference type="FunFam" id="2.40.420.20:FF:000001">
    <property type="entry name" value="Efflux RND transporter periplasmic adaptor subunit"/>
    <property type="match status" value="1"/>
</dbReference>
<accession>A0A2N3PZ94</accession>
<dbReference type="SUPFAM" id="SSF111369">
    <property type="entry name" value="HlyD-like secretion proteins"/>
    <property type="match status" value="1"/>
</dbReference>
<comment type="caution">
    <text evidence="8">The sequence shown here is derived from an EMBL/GenBank/DDBJ whole genome shotgun (WGS) entry which is preliminary data.</text>
</comment>
<dbReference type="Proteomes" id="UP000233293">
    <property type="component" value="Unassembled WGS sequence"/>
</dbReference>
<evidence type="ECO:0000259" key="7">
    <source>
        <dbReference type="Pfam" id="PF25967"/>
    </source>
</evidence>
<keyword evidence="9" id="KW-1185">Reference proteome</keyword>
<feature type="domain" description="Multidrug resistance protein MdtA-like beta-barrel" evidence="6">
    <location>
        <begin position="191"/>
        <end position="281"/>
    </location>
</feature>
<dbReference type="GO" id="GO:0005886">
    <property type="term" value="C:plasma membrane"/>
    <property type="evidence" value="ECO:0007669"/>
    <property type="project" value="UniProtKB-SubCell"/>
</dbReference>
<dbReference type="AlphaFoldDB" id="A0A2N3PZ94"/>
<evidence type="ECO:0000259" key="6">
    <source>
        <dbReference type="Pfam" id="PF25944"/>
    </source>
</evidence>
<evidence type="ECO:0000313" key="9">
    <source>
        <dbReference type="Proteomes" id="UP000233293"/>
    </source>
</evidence>
<dbReference type="InterPro" id="IPR058626">
    <property type="entry name" value="MdtA-like_b-barrel"/>
</dbReference>
<dbReference type="InterPro" id="IPR058625">
    <property type="entry name" value="MdtA-like_BSH"/>
</dbReference>
<dbReference type="GO" id="GO:0046677">
    <property type="term" value="P:response to antibiotic"/>
    <property type="evidence" value="ECO:0007669"/>
    <property type="project" value="TreeGrafter"/>
</dbReference>
<dbReference type="RefSeq" id="WP_101249243.1">
    <property type="nucleotide sequence ID" value="NZ_PIUM01000003.1"/>
</dbReference>
<feature type="domain" description="Multidrug resistance protein MdtA-like alpha-helical hairpin" evidence="4">
    <location>
        <begin position="85"/>
        <end position="154"/>
    </location>
</feature>
<dbReference type="GO" id="GO:0022857">
    <property type="term" value="F:transmembrane transporter activity"/>
    <property type="evidence" value="ECO:0007669"/>
    <property type="project" value="InterPro"/>
</dbReference>
<dbReference type="InterPro" id="IPR058627">
    <property type="entry name" value="MdtA-like_C"/>
</dbReference>
<dbReference type="EMBL" id="PIUM01000003">
    <property type="protein sequence ID" value="PKU25699.1"/>
    <property type="molecule type" value="Genomic_DNA"/>
</dbReference>
<dbReference type="Pfam" id="PF25917">
    <property type="entry name" value="BSH_RND"/>
    <property type="match status" value="1"/>
</dbReference>
<sequence length="374" mass="39185">MGCDQGQQSGKTAAPPTPEVGVVTLAPQSVAITTELPGRTTPYRVADVRPQVGGVILKRLFTEGAEVKAGQQLYQIDPATFEASYASAQATLARAEATQKSARLKAERYKSLVEASAVGKQDYDDAVAAAGQADADVASGKAGLETARINLVYTKVLAPISGRVGRSSVTEGALVTTGQATSLATVQQLDPIYVDVTQSSTDILRLRRELADGRLQKAADGQAVARLILEDGSEYPEVGKLLFSEVTVDTGTGSVTLRAVFPNPKRLLLPGMFVHARLEEGVSDNTLLVPQQGVSRNQRGEPTALVIGADDKVEMRVLKVDHTIGDKWLVTDGLKAGDRVIVEGLQKVRPGAPVRAVPAGNTAAGQTGAAPSAK</sequence>
<comment type="similarity">
    <text evidence="2">Belongs to the membrane fusion protein (MFP) (TC 8.A.1) family.</text>
</comment>
<dbReference type="Pfam" id="PF25944">
    <property type="entry name" value="Beta-barrel_RND"/>
    <property type="match status" value="1"/>
</dbReference>
<evidence type="ECO:0000259" key="5">
    <source>
        <dbReference type="Pfam" id="PF25917"/>
    </source>
</evidence>
<evidence type="ECO:0000256" key="3">
    <source>
        <dbReference type="SAM" id="MobiDB-lite"/>
    </source>
</evidence>
<feature type="compositionally biased region" description="Polar residues" evidence="3">
    <location>
        <begin position="1"/>
        <end position="11"/>
    </location>
</feature>